<name>A0AAN9T708_9HEMI</name>
<dbReference type="Pfam" id="PF05010">
    <property type="entry name" value="TACC_C"/>
    <property type="match status" value="1"/>
</dbReference>
<comment type="caution">
    <text evidence="10">The sequence shown here is derived from an EMBL/GenBank/DDBJ whole genome shotgun (WGS) entry which is preliminary data.</text>
</comment>
<evidence type="ECO:0000256" key="5">
    <source>
        <dbReference type="ARBA" id="ARBA00023054"/>
    </source>
</evidence>
<dbReference type="Proteomes" id="UP001367676">
    <property type="component" value="Unassembled WGS sequence"/>
</dbReference>
<evidence type="ECO:0000256" key="3">
    <source>
        <dbReference type="ARBA" id="ARBA00022490"/>
    </source>
</evidence>
<evidence type="ECO:0000256" key="6">
    <source>
        <dbReference type="ARBA" id="ARBA00023212"/>
    </source>
</evidence>
<organism evidence="10 11">
    <name type="scientific">Parthenolecanium corni</name>
    <dbReference type="NCBI Taxonomy" id="536013"/>
    <lineage>
        <taxon>Eukaryota</taxon>
        <taxon>Metazoa</taxon>
        <taxon>Ecdysozoa</taxon>
        <taxon>Arthropoda</taxon>
        <taxon>Hexapoda</taxon>
        <taxon>Insecta</taxon>
        <taxon>Pterygota</taxon>
        <taxon>Neoptera</taxon>
        <taxon>Paraneoptera</taxon>
        <taxon>Hemiptera</taxon>
        <taxon>Sternorrhyncha</taxon>
        <taxon>Coccoidea</taxon>
        <taxon>Coccidae</taxon>
        <taxon>Parthenolecanium</taxon>
    </lineage>
</organism>
<dbReference type="PANTHER" id="PTHR13924:SF10">
    <property type="entry name" value="TRANSFORMING ACIDIC COILED-COIL PROTEIN, ISOFORM K"/>
    <property type="match status" value="1"/>
</dbReference>
<keyword evidence="4" id="KW-0597">Phosphoprotein</keyword>
<dbReference type="GO" id="GO:0007097">
    <property type="term" value="P:nuclear migration"/>
    <property type="evidence" value="ECO:0007669"/>
    <property type="project" value="TreeGrafter"/>
</dbReference>
<proteinExistence type="inferred from homology"/>
<evidence type="ECO:0000256" key="8">
    <source>
        <dbReference type="SAM" id="MobiDB-lite"/>
    </source>
</evidence>
<evidence type="ECO:0000313" key="10">
    <source>
        <dbReference type="EMBL" id="KAK7573755.1"/>
    </source>
</evidence>
<dbReference type="GO" id="GO:0005856">
    <property type="term" value="C:cytoskeleton"/>
    <property type="evidence" value="ECO:0007669"/>
    <property type="project" value="UniProtKB-SubCell"/>
</dbReference>
<evidence type="ECO:0000259" key="9">
    <source>
        <dbReference type="Pfam" id="PF05010"/>
    </source>
</evidence>
<comment type="subcellular location">
    <subcellularLocation>
        <location evidence="1">Cytoplasm</location>
        <location evidence="1">Cytoskeleton</location>
    </subcellularLocation>
</comment>
<dbReference type="Gene3D" id="1.20.5.1700">
    <property type="match status" value="1"/>
</dbReference>
<feature type="region of interest" description="Disordered" evidence="8">
    <location>
        <begin position="700"/>
        <end position="721"/>
    </location>
</feature>
<keyword evidence="3" id="KW-0963">Cytoplasm</keyword>
<reference evidence="10 11" key="1">
    <citation type="submission" date="2024-03" db="EMBL/GenBank/DDBJ databases">
        <title>Adaptation during the transition from Ophiocordyceps entomopathogen to insect associate is accompanied by gene loss and intensified selection.</title>
        <authorList>
            <person name="Ward C.M."/>
            <person name="Onetto C.A."/>
            <person name="Borneman A.R."/>
        </authorList>
    </citation>
    <scope>NUCLEOTIDE SEQUENCE [LARGE SCALE GENOMIC DNA]</scope>
    <source>
        <strain evidence="10">AWRI1</strain>
        <tissue evidence="10">Single Adult Female</tissue>
    </source>
</reference>
<feature type="region of interest" description="Disordered" evidence="8">
    <location>
        <begin position="655"/>
        <end position="679"/>
    </location>
</feature>
<evidence type="ECO:0000256" key="1">
    <source>
        <dbReference type="ARBA" id="ARBA00004245"/>
    </source>
</evidence>
<sequence length="965" mass="108038">MGNAAIKAESEFGDKISSKSCGDCDVENSPKLCAPKSIALPDTLVSFEDAVSITTDSTPSITEYESANENDAKRLSSGSDVSCDFSMDTNSSILFSDLSSPSNDWATTSSDAADPRQPPSPVVTVDQNHSVTSRDHRFVDSPNSIVQPQRVNIEELNRENQLFLRSRDHRTRTKVKRHEETRRRASTGKKSGKHCRQVAEPARKKHSLKRPVQRPPVVHKDFFIFSYDHVFKEGSADETQSTACENQLQKISCALSDTITKVSQLLDDAEGKAPNLILPHLMWTWLLNVRASYVPFFEFNVDNVHLFRGVGEPLSKLEAAEVRQFFAEPVYLNLLKTFEFYLEAYAYRLIYVVDTSKSVSFLDCGILGTAPLVNEYCRWPDRLKDCSREMTSANIKLFNFESGAPEVAQNECLTPNETVESSVLVVESSKPATDVNEKAVSPGKTADECISNNLPQSRCVVKPPEAVPDPEFLASEQEGCSSDSTFNHNEPISMSDCNSNATSLELVDNRCCSLTAEETEEFDSCVESVDGGPASDGWSDICSLPSENSFAFPSLRSEILQCAFQLDSINSENMNYNENVSEAGPATAVDLENINNIPFLNDSSELDYISKIGGTGLVAENLRKQSLYVKFDPLVGGEADVPFNGDATLNLEDTLDSSKREPSNDSLLLPSSEEKRRISDVNESLNHENGTVGKLISVTPNRSPRKITPRSSPRFAETDSEDAAQLRSLLLKQMKKEEAFKEEIDSLRRDYDQVLQKLQNTEKETARLKAEVESTQENERKLKNDLKERIKSKQQLSVVMGEYEKTISQMLTKRDEEKKEFEATVKKAEAERDSTVQHLNNLENAFNDIHQKYERGKIVNEALKKNEELLQKSISEYETTVKTVENKYELLKSHATSQLEKANQELELITQSYEKEQAKLKAMLRKSEIQINSLQNALDRKTKENQELTAICDELIVKLSTHSNA</sequence>
<dbReference type="AlphaFoldDB" id="A0AAN9T708"/>
<dbReference type="InterPro" id="IPR039915">
    <property type="entry name" value="TACC"/>
</dbReference>
<keyword evidence="5 7" id="KW-0175">Coiled coil</keyword>
<evidence type="ECO:0000256" key="2">
    <source>
        <dbReference type="ARBA" id="ARBA00009423"/>
    </source>
</evidence>
<feature type="compositionally biased region" description="Basic residues" evidence="8">
    <location>
        <begin position="184"/>
        <end position="196"/>
    </location>
</feature>
<dbReference type="InterPro" id="IPR007707">
    <property type="entry name" value="TACC_C"/>
</dbReference>
<dbReference type="GO" id="GO:0005737">
    <property type="term" value="C:cytoplasm"/>
    <property type="evidence" value="ECO:0007669"/>
    <property type="project" value="TreeGrafter"/>
</dbReference>
<comment type="similarity">
    <text evidence="2">Belongs to the TACC family.</text>
</comment>
<accession>A0AAN9T708</accession>
<keyword evidence="6" id="KW-0206">Cytoskeleton</keyword>
<feature type="domain" description="Transforming acidic coiled-coil-containing protein C-terminal" evidence="9">
    <location>
        <begin position="760"/>
        <end position="956"/>
    </location>
</feature>
<gene>
    <name evidence="10" type="ORF">V9T40_010946</name>
</gene>
<evidence type="ECO:0000313" key="11">
    <source>
        <dbReference type="Proteomes" id="UP001367676"/>
    </source>
</evidence>
<dbReference type="FunFam" id="1.20.5.1700:FF:000001">
    <property type="entry name" value="Transforming acidic coiled-coil-containing protein 1 isoform 2"/>
    <property type="match status" value="1"/>
</dbReference>
<dbReference type="EMBL" id="JBBCAQ010000037">
    <property type="protein sequence ID" value="KAK7573755.1"/>
    <property type="molecule type" value="Genomic_DNA"/>
</dbReference>
<feature type="region of interest" description="Disordered" evidence="8">
    <location>
        <begin position="170"/>
        <end position="211"/>
    </location>
</feature>
<keyword evidence="11" id="KW-1185">Reference proteome</keyword>
<feature type="coiled-coil region" evidence="7">
    <location>
        <begin position="730"/>
        <end position="951"/>
    </location>
</feature>
<dbReference type="PANTHER" id="PTHR13924">
    <property type="entry name" value="TRANSFORMING ACIDIC COILED-COIL CONTAINING PROTEIN 1/2"/>
    <property type="match status" value="1"/>
</dbReference>
<protein>
    <recommendedName>
        <fullName evidence="9">Transforming acidic coiled-coil-containing protein C-terminal domain-containing protein</fullName>
    </recommendedName>
</protein>
<evidence type="ECO:0000256" key="4">
    <source>
        <dbReference type="ARBA" id="ARBA00022553"/>
    </source>
</evidence>
<feature type="region of interest" description="Disordered" evidence="8">
    <location>
        <begin position="98"/>
        <end position="126"/>
    </location>
</feature>
<dbReference type="GO" id="GO:0007052">
    <property type="term" value="P:mitotic spindle organization"/>
    <property type="evidence" value="ECO:0007669"/>
    <property type="project" value="InterPro"/>
</dbReference>
<evidence type="ECO:0000256" key="7">
    <source>
        <dbReference type="SAM" id="Coils"/>
    </source>
</evidence>